<comment type="caution">
    <text evidence="1">The sequence shown here is derived from an EMBL/GenBank/DDBJ whole genome shotgun (WGS) entry which is preliminary data.</text>
</comment>
<accession>A0A8H5NCF5</accession>
<dbReference type="AlphaFoldDB" id="A0A8H5NCF5"/>
<reference evidence="1 2" key="1">
    <citation type="submission" date="2020-05" db="EMBL/GenBank/DDBJ databases">
        <title>Identification and distribution of gene clusters putatively required for synthesis of sphingolipid metabolism inhibitors in phylogenetically diverse species of the filamentous fungus Fusarium.</title>
        <authorList>
            <person name="Kim H.-S."/>
            <person name="Busman M."/>
            <person name="Brown D.W."/>
            <person name="Divon H."/>
            <person name="Uhlig S."/>
            <person name="Proctor R.H."/>
        </authorList>
    </citation>
    <scope>NUCLEOTIDE SEQUENCE [LARGE SCALE GENOMIC DNA]</scope>
    <source>
        <strain evidence="1 2">NRRL 13617</strain>
    </source>
</reference>
<sequence>MPGYTSATQEQKSAAADMIKKMMNPSRKPDRMSFTMGWDVIATYSEEQINKLLSTRHQTAGNNMLQELAFEVEEYDQREEEYYTVHFRVKFGAPLLQFDSKATASPMCSLTMPIVSGTTQVEGSKKIRDIEAGWSLTLNNIPLATAAGEMSAEGSINGNPEVIPGTDAVHFPYGQEQTQHVVLGFDLDKSKLVVTVKGPGNGDMDKKHAANQSRFQDAFKEFFVGKPADNKPRSLSYSIASVNNKVNPDNADLTPSKFQFATYFSENDKQAPGMISIFIEVSGGPKQGQTGALQERWKTQWHDNKTSPVPSPFTASLIISSVLFKTLILRKGFERSKWSLEDRTAADDAFNKLQCTSQQWWSVPEQNYPYGISNIFHLDGFALDLKDWPMMMEIRQEDVNSLPTFYAFWQMKANVHWENTYQVLGIGSRVSGSSGDINVIYTLCDEKDHSKYRKLDVNISVTDEAFSLGLNLDMKAMRMDQREENGIDYDIWAKGMAGLWTKAPNVSISAFGIGFLRTTNLLMPGKNVIDFNEEIGLRAPKDLVLVGDVEKL</sequence>
<name>A0A8H5NCF5_9HYPO</name>
<proteinExistence type="predicted"/>
<gene>
    <name evidence="1" type="ORF">FPHYL_6386</name>
</gene>
<evidence type="ECO:0000313" key="2">
    <source>
        <dbReference type="Proteomes" id="UP000582016"/>
    </source>
</evidence>
<evidence type="ECO:0000313" key="1">
    <source>
        <dbReference type="EMBL" id="KAF5560917.1"/>
    </source>
</evidence>
<dbReference type="OrthoDB" id="5231148at2759"/>
<dbReference type="EMBL" id="JAAOAQ010000223">
    <property type="protein sequence ID" value="KAF5560917.1"/>
    <property type="molecule type" value="Genomic_DNA"/>
</dbReference>
<organism evidence="1 2">
    <name type="scientific">Fusarium phyllophilum</name>
    <dbReference type="NCBI Taxonomy" id="47803"/>
    <lineage>
        <taxon>Eukaryota</taxon>
        <taxon>Fungi</taxon>
        <taxon>Dikarya</taxon>
        <taxon>Ascomycota</taxon>
        <taxon>Pezizomycotina</taxon>
        <taxon>Sordariomycetes</taxon>
        <taxon>Hypocreomycetidae</taxon>
        <taxon>Hypocreales</taxon>
        <taxon>Nectriaceae</taxon>
        <taxon>Fusarium</taxon>
        <taxon>Fusarium fujikuroi species complex</taxon>
    </lineage>
</organism>
<dbReference type="Proteomes" id="UP000582016">
    <property type="component" value="Unassembled WGS sequence"/>
</dbReference>
<keyword evidence="2" id="KW-1185">Reference proteome</keyword>
<protein>
    <submittedName>
        <fullName evidence="1">Uncharacterized protein</fullName>
    </submittedName>
</protein>